<dbReference type="EMBL" id="MSFU01000051">
    <property type="protein sequence ID" value="PWY61974.1"/>
    <property type="molecule type" value="Genomic_DNA"/>
</dbReference>
<organism evidence="2 3">
    <name type="scientific">Aspergillus eucalypticola (strain CBS 122712 / IBT 29274)</name>
    <dbReference type="NCBI Taxonomy" id="1448314"/>
    <lineage>
        <taxon>Eukaryota</taxon>
        <taxon>Fungi</taxon>
        <taxon>Dikarya</taxon>
        <taxon>Ascomycota</taxon>
        <taxon>Pezizomycotina</taxon>
        <taxon>Eurotiomycetes</taxon>
        <taxon>Eurotiomycetidae</taxon>
        <taxon>Eurotiales</taxon>
        <taxon>Aspergillaceae</taxon>
        <taxon>Aspergillus</taxon>
        <taxon>Aspergillus subgen. Circumdati</taxon>
    </lineage>
</organism>
<dbReference type="GeneID" id="37055653"/>
<keyword evidence="3" id="KW-1185">Reference proteome</keyword>
<dbReference type="Pfam" id="PF04525">
    <property type="entry name" value="LOR"/>
    <property type="match status" value="2"/>
</dbReference>
<reference evidence="2" key="1">
    <citation type="submission" date="2016-12" db="EMBL/GenBank/DDBJ databases">
        <title>The genomes of Aspergillus section Nigri reveals drivers in fungal speciation.</title>
        <authorList>
            <consortium name="DOE Joint Genome Institute"/>
            <person name="Vesth T.C."/>
            <person name="Nybo J."/>
            <person name="Theobald S."/>
            <person name="Brandl J."/>
            <person name="Frisvad J.C."/>
            <person name="Nielsen K.F."/>
            <person name="Lyhne E.K."/>
            <person name="Kogle M.E."/>
            <person name="Kuo A."/>
            <person name="Riley R."/>
            <person name="Clum A."/>
            <person name="Nolan M."/>
            <person name="Lipzen A."/>
            <person name="Salamov A."/>
            <person name="Henrissat B."/>
            <person name="Wiebenga A."/>
            <person name="De vries R.P."/>
            <person name="Grigoriev I.V."/>
            <person name="Mortensen U.H."/>
            <person name="Andersen M.R."/>
            <person name="Baker S.E."/>
        </authorList>
    </citation>
    <scope>NUCLEOTIDE SEQUENCE</scope>
    <source>
        <strain evidence="2">CBS 122712</strain>
    </source>
</reference>
<sequence>MHHPHYLNTVSQPVALFEHFITSEPQAIVLKEKIFSFSTDSFDIKLGEGVLLLKVTGNIFSVSGCKNVEDMEHNHLFNIHKEHMHLHTTFIGSKATATCTDRHSNQNNCRTRIINENTEEQVTCITRRWFTTCYIFFGQDTYNVIVASGVDIALIAGSCIYFDEKNND</sequence>
<evidence type="ECO:0000313" key="3">
    <source>
        <dbReference type="Proteomes" id="UP000246171"/>
    </source>
</evidence>
<protein>
    <recommendedName>
        <fullName evidence="4">DUF567-domain-containing protein</fullName>
    </recommendedName>
</protein>
<dbReference type="InterPro" id="IPR038595">
    <property type="entry name" value="LOR_sf"/>
</dbReference>
<dbReference type="Proteomes" id="UP000246171">
    <property type="component" value="Unassembled WGS sequence"/>
</dbReference>
<evidence type="ECO:0000313" key="2">
    <source>
        <dbReference type="EMBL" id="PWY61974.1"/>
    </source>
</evidence>
<comment type="caution">
    <text evidence="2">The sequence shown here is derived from an EMBL/GenBank/DDBJ whole genome shotgun (WGS) entry which is preliminary data.</text>
</comment>
<dbReference type="VEuPathDB" id="FungiDB:BO83DRAFT_404233"/>
<dbReference type="RefSeq" id="XP_025381992.1">
    <property type="nucleotide sequence ID" value="XM_025533691.1"/>
</dbReference>
<evidence type="ECO:0008006" key="4">
    <source>
        <dbReference type="Google" id="ProtNLM"/>
    </source>
</evidence>
<comment type="similarity">
    <text evidence="1">Belongs to the LOR family.</text>
</comment>
<dbReference type="OrthoDB" id="97518at2759"/>
<gene>
    <name evidence="2" type="ORF">BO83DRAFT_404233</name>
</gene>
<dbReference type="AlphaFoldDB" id="A0A317UIR2"/>
<dbReference type="InterPro" id="IPR007612">
    <property type="entry name" value="LOR"/>
</dbReference>
<dbReference type="SUPFAM" id="SSF54518">
    <property type="entry name" value="Tubby C-terminal domain-like"/>
    <property type="match status" value="1"/>
</dbReference>
<dbReference type="Gene3D" id="2.40.160.200">
    <property type="entry name" value="LURP1-related"/>
    <property type="match status" value="1"/>
</dbReference>
<dbReference type="InterPro" id="IPR025659">
    <property type="entry name" value="Tubby-like_C"/>
</dbReference>
<name>A0A317UIR2_ASPEC</name>
<accession>A0A317UIR2</accession>
<evidence type="ECO:0000256" key="1">
    <source>
        <dbReference type="ARBA" id="ARBA00005437"/>
    </source>
</evidence>
<proteinExistence type="inferred from homology"/>